<reference evidence="15 16" key="1">
    <citation type="journal article" date="2009" name="Genome Res.">
        <title>Comparative genomics of the fungal pathogens Candida dubliniensis and Candida albicans.</title>
        <authorList>
            <person name="Jackson A.P."/>
            <person name="Gamble J.A."/>
            <person name="Yeomans T."/>
            <person name="Moran G.P."/>
            <person name="Saunders D."/>
            <person name="Harris D."/>
            <person name="Aslett M."/>
            <person name="Barrell J.F."/>
            <person name="Butler G."/>
            <person name="Citiulo F."/>
            <person name="Coleman D.C."/>
            <person name="de Groot P.W.J."/>
            <person name="Goodwin T.J."/>
            <person name="Quail M.A."/>
            <person name="McQuillan J."/>
            <person name="Munro C.A."/>
            <person name="Pain A."/>
            <person name="Poulter R.T."/>
            <person name="Rajandream M.A."/>
            <person name="Renauld H."/>
            <person name="Spiering M.J."/>
            <person name="Tivey A."/>
            <person name="Gow N.A.R."/>
            <person name="Barrell B."/>
            <person name="Sullivan D.J."/>
            <person name="Berriman M."/>
        </authorList>
    </citation>
    <scope>NUCLEOTIDE SEQUENCE [LARGE SCALE GENOMIC DNA]</scope>
    <source>
        <strain evidence="16">CD36 / ATCC MYA-646 / CBS 7987 / NCPF 3949 / NRRL Y-17841</strain>
    </source>
</reference>
<evidence type="ECO:0000256" key="2">
    <source>
        <dbReference type="ARBA" id="ARBA00006962"/>
    </source>
</evidence>
<comment type="function">
    <text evidence="9 12">Involved in protein N-glycosylation. Essential for the second step of the dolichol-linked oligosaccharide pathway.</text>
</comment>
<evidence type="ECO:0000256" key="8">
    <source>
        <dbReference type="ARBA" id="ARBA00022824"/>
    </source>
</evidence>
<gene>
    <name evidence="12" type="primary">ALG13</name>
    <name evidence="14" type="ordered locus">Cd36_00760</name>
    <name evidence="15" type="ORF">CD36_00760</name>
</gene>
<dbReference type="CGD" id="CAL0000167074">
    <property type="gene designation" value="Cd36_00760"/>
</dbReference>
<proteinExistence type="inferred from homology"/>
<evidence type="ECO:0000313" key="16">
    <source>
        <dbReference type="Proteomes" id="UP000002605"/>
    </source>
</evidence>
<name>B9W6N2_CANDC</name>
<dbReference type="EC" id="2.4.1.141" evidence="4 12"/>
<evidence type="ECO:0000313" key="15">
    <source>
        <dbReference type="EMBL" id="CAX44337.1"/>
    </source>
</evidence>
<dbReference type="OrthoDB" id="20273at2759"/>
<evidence type="ECO:0000256" key="11">
    <source>
        <dbReference type="ARBA" id="ARBA00048184"/>
    </source>
</evidence>
<dbReference type="EMBL" id="FM992688">
    <property type="protein sequence ID" value="CAX44337.1"/>
    <property type="molecule type" value="Genomic_DNA"/>
</dbReference>
<evidence type="ECO:0000256" key="1">
    <source>
        <dbReference type="ARBA" id="ARBA00004240"/>
    </source>
</evidence>
<dbReference type="AlphaFoldDB" id="B9W6N2"/>
<feature type="domain" description="Glycosyl transferase family 28 C-terminal" evidence="13">
    <location>
        <begin position="101"/>
        <end position="209"/>
    </location>
</feature>
<dbReference type="GO" id="GO:0005783">
    <property type="term" value="C:endoplasmic reticulum"/>
    <property type="evidence" value="ECO:0007669"/>
    <property type="project" value="UniProtKB-SubCell"/>
</dbReference>
<evidence type="ECO:0000256" key="6">
    <source>
        <dbReference type="ARBA" id="ARBA00022676"/>
    </source>
</evidence>
<evidence type="ECO:0000256" key="10">
    <source>
        <dbReference type="ARBA" id="ARBA00032061"/>
    </source>
</evidence>
<keyword evidence="6 12" id="KW-0328">Glycosyltransferase</keyword>
<comment type="similarity">
    <text evidence="2 12">Belongs to the glycosyltransferase 28 family.</text>
</comment>
<dbReference type="KEGG" id="cdu:CD36_00760"/>
<evidence type="ECO:0000256" key="3">
    <source>
        <dbReference type="ARBA" id="ARBA00011198"/>
    </source>
</evidence>
<dbReference type="GeneID" id="8044285"/>
<comment type="subcellular location">
    <subcellularLocation>
        <location evidence="1 12">Endoplasmic reticulum</location>
    </subcellularLocation>
</comment>
<dbReference type="InterPro" id="IPR007235">
    <property type="entry name" value="Glyco_trans_28_C"/>
</dbReference>
<evidence type="ECO:0000256" key="12">
    <source>
        <dbReference type="RuleBase" id="RU362128"/>
    </source>
</evidence>
<evidence type="ECO:0000256" key="9">
    <source>
        <dbReference type="ARBA" id="ARBA00024804"/>
    </source>
</evidence>
<evidence type="ECO:0000256" key="7">
    <source>
        <dbReference type="ARBA" id="ARBA00022679"/>
    </source>
</evidence>
<comment type="subunit">
    <text evidence="3 12">Heterodimer with ALG14 to form a functional enzyme.</text>
</comment>
<dbReference type="Proteomes" id="UP000002605">
    <property type="component" value="Chromosome 1"/>
</dbReference>
<keyword evidence="7 12" id="KW-0808">Transferase</keyword>
<dbReference type="GO" id="GO:0004577">
    <property type="term" value="F:N-acetylglucosaminyldiphosphodolichol N-acetylglucosaminyltransferase activity"/>
    <property type="evidence" value="ECO:0007669"/>
    <property type="project" value="UniProtKB-EC"/>
</dbReference>
<evidence type="ECO:0000313" key="14">
    <source>
        <dbReference type="CGD" id="CAL0000167074"/>
    </source>
</evidence>
<dbReference type="eggNOG" id="KOG3349">
    <property type="taxonomic scope" value="Eukaryota"/>
</dbReference>
<dbReference type="RefSeq" id="XP_002416753.1">
    <property type="nucleotide sequence ID" value="XM_002416708.1"/>
</dbReference>
<evidence type="ECO:0000256" key="4">
    <source>
        <dbReference type="ARBA" id="ARBA00012614"/>
    </source>
</evidence>
<keyword evidence="16" id="KW-1185">Reference proteome</keyword>
<dbReference type="InterPro" id="IPR039042">
    <property type="entry name" value="Alg13-like"/>
</dbReference>
<dbReference type="GO" id="GO:0006488">
    <property type="term" value="P:dolichol-linked oligosaccharide biosynthetic process"/>
    <property type="evidence" value="ECO:0007669"/>
    <property type="project" value="InterPro"/>
</dbReference>
<accession>B9W6N2</accession>
<dbReference type="PANTHER" id="PTHR12867">
    <property type="entry name" value="GLYCOSYL TRANSFERASE-RELATED"/>
    <property type="match status" value="1"/>
</dbReference>
<dbReference type="SUPFAM" id="SSF53756">
    <property type="entry name" value="UDP-Glycosyltransferase/glycogen phosphorylase"/>
    <property type="match status" value="1"/>
</dbReference>
<dbReference type="Gene3D" id="3.40.50.2000">
    <property type="entry name" value="Glycogen Phosphorylase B"/>
    <property type="match status" value="1"/>
</dbReference>
<dbReference type="PANTHER" id="PTHR12867:SF6">
    <property type="entry name" value="N-ACETYLGLUCOSAMINYLDIPHOSPHODOLICHOL N-ACETYLGLUCOSAMINYLTRANSFERASE"/>
    <property type="match status" value="1"/>
</dbReference>
<sequence>MKSILITTGATITFKSLIEIILSPQFLNNLINLKINKLIIQYGHEIKNSINLSEIFFNEIINKYNLINLFNLKRKEISTIGNNDNDNDNDNNDDDNDDEGIQLFKNCDIEILAFSYSSNINKYIEKIDLIISHGGTGSIIDSLYLNKPLIIIINDKLMDNHQLEIAQQFKKLNYCIYYSIKDLKKYVNVNVNANVNNNDNNDNENMDNNEFWNQLNQLINGNLILKKLPQTNGSIIETIICEELDKN</sequence>
<dbReference type="HOGENOM" id="CLU_085408_2_0_1"/>
<keyword evidence="8 12" id="KW-0256">Endoplasmic reticulum</keyword>
<organism evidence="15 16">
    <name type="scientific">Candida dubliniensis (strain CD36 / ATCC MYA-646 / CBS 7987 / NCPF 3949 / NRRL Y-17841)</name>
    <name type="common">Yeast</name>
    <dbReference type="NCBI Taxonomy" id="573826"/>
    <lineage>
        <taxon>Eukaryota</taxon>
        <taxon>Fungi</taxon>
        <taxon>Dikarya</taxon>
        <taxon>Ascomycota</taxon>
        <taxon>Saccharomycotina</taxon>
        <taxon>Pichiomycetes</taxon>
        <taxon>Debaryomycetaceae</taxon>
        <taxon>Candida/Lodderomyces clade</taxon>
        <taxon>Candida</taxon>
    </lineage>
</organism>
<protein>
    <recommendedName>
        <fullName evidence="5 12">UDP-N-acetylglucosamine transferase subunit ALG13</fullName>
        <ecNumber evidence="4 12">2.4.1.141</ecNumber>
    </recommendedName>
    <alternativeName>
        <fullName evidence="10 12">Asparagine-linked glycosylation protein 13</fullName>
    </alternativeName>
</protein>
<evidence type="ECO:0000259" key="13">
    <source>
        <dbReference type="Pfam" id="PF04101"/>
    </source>
</evidence>
<evidence type="ECO:0000256" key="5">
    <source>
        <dbReference type="ARBA" id="ARBA00017468"/>
    </source>
</evidence>
<comment type="catalytic activity">
    <reaction evidence="11">
        <text>an N-acetyl-alpha-D-glucosaminyl-diphospho-di-trans,poly-cis-dolichol + UDP-N-acetyl-alpha-D-glucosamine = an N,N'-diacetylchitobiosyl-diphospho-di-trans,poly-cis-dolichol + UDP + H(+)</text>
        <dbReference type="Rhea" id="RHEA:23380"/>
        <dbReference type="Rhea" id="RHEA-COMP:19507"/>
        <dbReference type="Rhea" id="RHEA-COMP:19510"/>
        <dbReference type="ChEBI" id="CHEBI:15378"/>
        <dbReference type="ChEBI" id="CHEBI:57269"/>
        <dbReference type="ChEBI" id="CHEBI:57705"/>
        <dbReference type="ChEBI" id="CHEBI:58223"/>
        <dbReference type="ChEBI" id="CHEBI:58427"/>
        <dbReference type="EC" id="2.4.1.141"/>
    </reaction>
</comment>
<dbReference type="Pfam" id="PF04101">
    <property type="entry name" value="Glyco_tran_28_C"/>
    <property type="match status" value="1"/>
</dbReference>